<evidence type="ECO:0000313" key="2">
    <source>
        <dbReference type="Proteomes" id="UP000095287"/>
    </source>
</evidence>
<name>A0A1I7ZFY2_9BILA</name>
<accession>A0A1I7ZFY2</accession>
<feature type="compositionally biased region" description="Basic and acidic residues" evidence="1">
    <location>
        <begin position="15"/>
        <end position="25"/>
    </location>
</feature>
<dbReference type="Proteomes" id="UP000095287">
    <property type="component" value="Unplaced"/>
</dbReference>
<evidence type="ECO:0000256" key="1">
    <source>
        <dbReference type="SAM" id="MobiDB-lite"/>
    </source>
</evidence>
<protein>
    <submittedName>
        <fullName evidence="3">Uncharacterized protein</fullName>
    </submittedName>
</protein>
<dbReference type="WBParaSite" id="L893_g2594.t1">
    <property type="protein sequence ID" value="L893_g2594.t1"/>
    <property type="gene ID" value="L893_g2594"/>
</dbReference>
<feature type="region of interest" description="Disordered" evidence="1">
    <location>
        <begin position="15"/>
        <end position="44"/>
    </location>
</feature>
<organism evidence="2 3">
    <name type="scientific">Steinernema glaseri</name>
    <dbReference type="NCBI Taxonomy" id="37863"/>
    <lineage>
        <taxon>Eukaryota</taxon>
        <taxon>Metazoa</taxon>
        <taxon>Ecdysozoa</taxon>
        <taxon>Nematoda</taxon>
        <taxon>Chromadorea</taxon>
        <taxon>Rhabditida</taxon>
        <taxon>Tylenchina</taxon>
        <taxon>Panagrolaimomorpha</taxon>
        <taxon>Strongyloidoidea</taxon>
        <taxon>Steinernematidae</taxon>
        <taxon>Steinernema</taxon>
    </lineage>
</organism>
<reference evidence="3" key="1">
    <citation type="submission" date="2016-11" db="UniProtKB">
        <authorList>
            <consortium name="WormBaseParasite"/>
        </authorList>
    </citation>
    <scope>IDENTIFICATION</scope>
</reference>
<dbReference type="AlphaFoldDB" id="A0A1I7ZFY2"/>
<evidence type="ECO:0000313" key="3">
    <source>
        <dbReference type="WBParaSite" id="L893_g2594.t1"/>
    </source>
</evidence>
<sequence length="192" mass="21887">MGRMQYYRHRSVLKKKEMNDVNRRLTDRRKKAVGGSIRPRSSSDLSSSSVMKELLISRVESLMMLLNKIGPITASAAFAHKSGPLQNSRRSNCRTTLHRTQEKVRGRESDFGITVSDAQRQICIFIPPIVAAFDEAFTDHGRLQQLWRRTAKVDVKLKGLKLPELKGLYPLSSGIRVHQLIERNHKQGQMAH</sequence>
<proteinExistence type="predicted"/>
<keyword evidence="2" id="KW-1185">Reference proteome</keyword>